<feature type="domain" description="Pre-mRNA polyadenylation factor Fip1" evidence="6">
    <location>
        <begin position="181"/>
        <end position="223"/>
    </location>
</feature>
<comment type="subcellular location">
    <subcellularLocation>
        <location evidence="1">Nucleus</location>
    </subcellularLocation>
</comment>
<sequence length="381" mass="39746">MEDEDFGEDVLVTTQRAGVKEEAKTEESRATWEASQGAVKTEKPKEQEEDEDEELYGGVSIKLNASATSQAEAAAASAAAGNGPTGVKAGDDPAADSDDDEDDEDVAIVLSTDHAGSKPTLRFTGGGNRYVRGSFGAAQHGGPGATGAGAAGSIQAGDAGGSATDGVVDLAMFGGRRTAFDVDIDLLEDRPWRKPGVDISDYFNYGFDEHSWREYAARQLRLRRDLAVEKSREQASRQAVSAANQQQAMRERDAKMQGGRGFPGQMKQEGGDDQNGRPGEWGAGGSGGPPMGGAPPRGGFMGGPPPRGWHPGMGPPPGFMEEEAGAAASMIEAAMTIERTDGLVANRERQVAIAQGPVITHAEMTRVAADVVTGPEAETLA</sequence>
<evidence type="ECO:0000313" key="8">
    <source>
        <dbReference type="Proteomes" id="UP000460718"/>
    </source>
</evidence>
<feature type="compositionally biased region" description="Acidic residues" evidence="5">
    <location>
        <begin position="93"/>
        <end position="104"/>
    </location>
</feature>
<name>A0A6A3LS70_9STRA</name>
<feature type="compositionally biased region" description="Gly residues" evidence="5">
    <location>
        <begin position="279"/>
        <end position="302"/>
    </location>
</feature>
<protein>
    <recommendedName>
        <fullName evidence="6">Pre-mRNA polyadenylation factor Fip1 domain-containing protein</fullName>
    </recommendedName>
</protein>
<gene>
    <name evidence="7" type="ORF">PF011_g5138</name>
</gene>
<evidence type="ECO:0000256" key="4">
    <source>
        <dbReference type="ARBA" id="ARBA00023242"/>
    </source>
</evidence>
<dbReference type="InterPro" id="IPR007854">
    <property type="entry name" value="Fip1_dom"/>
</dbReference>
<dbReference type="GO" id="GO:0006397">
    <property type="term" value="P:mRNA processing"/>
    <property type="evidence" value="ECO:0007669"/>
    <property type="project" value="UniProtKB-KW"/>
</dbReference>
<feature type="region of interest" description="Disordered" evidence="5">
    <location>
        <begin position="234"/>
        <end position="317"/>
    </location>
</feature>
<reference evidence="7 8" key="1">
    <citation type="submission" date="2018-09" db="EMBL/GenBank/DDBJ databases">
        <title>Genomic investigation of the strawberry pathogen Phytophthora fragariae indicates pathogenicity is determined by transcriptional variation in three key races.</title>
        <authorList>
            <person name="Adams T.M."/>
            <person name="Armitage A.D."/>
            <person name="Sobczyk M.K."/>
            <person name="Bates H.J."/>
            <person name="Dunwell J.M."/>
            <person name="Nellist C.F."/>
            <person name="Harrison R.J."/>
        </authorList>
    </citation>
    <scope>NUCLEOTIDE SEQUENCE [LARGE SCALE GENOMIC DNA]</scope>
    <source>
        <strain evidence="7 8">SCRP245</strain>
    </source>
</reference>
<dbReference type="AlphaFoldDB" id="A0A6A3LS70"/>
<keyword evidence="3" id="KW-0507">mRNA processing</keyword>
<dbReference type="GO" id="GO:0005847">
    <property type="term" value="C:mRNA cleavage and polyadenylation specificity factor complex"/>
    <property type="evidence" value="ECO:0007669"/>
    <property type="project" value="TreeGrafter"/>
</dbReference>
<feature type="compositionally biased region" description="Polar residues" evidence="5">
    <location>
        <begin position="236"/>
        <end position="248"/>
    </location>
</feature>
<feature type="region of interest" description="Disordered" evidence="5">
    <location>
        <begin position="1"/>
        <end position="54"/>
    </location>
</feature>
<dbReference type="Proteomes" id="UP000460718">
    <property type="component" value="Unassembled WGS sequence"/>
</dbReference>
<organism evidence="7 8">
    <name type="scientific">Phytophthora fragariae</name>
    <dbReference type="NCBI Taxonomy" id="53985"/>
    <lineage>
        <taxon>Eukaryota</taxon>
        <taxon>Sar</taxon>
        <taxon>Stramenopiles</taxon>
        <taxon>Oomycota</taxon>
        <taxon>Peronosporomycetes</taxon>
        <taxon>Peronosporales</taxon>
        <taxon>Peronosporaceae</taxon>
        <taxon>Phytophthora</taxon>
    </lineage>
</organism>
<dbReference type="EMBL" id="QXFW01000196">
    <property type="protein sequence ID" value="KAE9021018.1"/>
    <property type="molecule type" value="Genomic_DNA"/>
</dbReference>
<comment type="caution">
    <text evidence="7">The sequence shown here is derived from an EMBL/GenBank/DDBJ whole genome shotgun (WGS) entry which is preliminary data.</text>
</comment>
<dbReference type="PANTHER" id="PTHR13484:SF0">
    <property type="entry name" value="PRE-MRNA 3'-END-PROCESSING FACTOR FIP1"/>
    <property type="match status" value="1"/>
</dbReference>
<proteinExistence type="inferred from homology"/>
<dbReference type="PANTHER" id="PTHR13484">
    <property type="entry name" value="FIP1-LIKE 1 PROTEIN"/>
    <property type="match status" value="1"/>
</dbReference>
<evidence type="ECO:0000259" key="6">
    <source>
        <dbReference type="Pfam" id="PF05182"/>
    </source>
</evidence>
<accession>A0A6A3LS70</accession>
<feature type="compositionally biased region" description="Low complexity" evidence="5">
    <location>
        <begin position="67"/>
        <end position="80"/>
    </location>
</feature>
<evidence type="ECO:0000256" key="2">
    <source>
        <dbReference type="ARBA" id="ARBA00007459"/>
    </source>
</evidence>
<feature type="region of interest" description="Disordered" evidence="5">
    <location>
        <begin position="67"/>
        <end position="104"/>
    </location>
</feature>
<feature type="compositionally biased region" description="Pro residues" evidence="5">
    <location>
        <begin position="303"/>
        <end position="317"/>
    </location>
</feature>
<evidence type="ECO:0000256" key="3">
    <source>
        <dbReference type="ARBA" id="ARBA00022664"/>
    </source>
</evidence>
<evidence type="ECO:0000256" key="5">
    <source>
        <dbReference type="SAM" id="MobiDB-lite"/>
    </source>
</evidence>
<comment type="similarity">
    <text evidence="2">Belongs to the FIP1 family.</text>
</comment>
<feature type="compositionally biased region" description="Basic and acidic residues" evidence="5">
    <location>
        <begin position="18"/>
        <end position="30"/>
    </location>
</feature>
<evidence type="ECO:0000256" key="1">
    <source>
        <dbReference type="ARBA" id="ARBA00004123"/>
    </source>
</evidence>
<keyword evidence="4" id="KW-0539">Nucleus</keyword>
<dbReference type="InterPro" id="IPR051187">
    <property type="entry name" value="Pre-mRNA_3'-end_processing_reg"/>
</dbReference>
<dbReference type="Pfam" id="PF05182">
    <property type="entry name" value="Fip1"/>
    <property type="match status" value="1"/>
</dbReference>
<evidence type="ECO:0000313" key="7">
    <source>
        <dbReference type="EMBL" id="KAE9021018.1"/>
    </source>
</evidence>